<dbReference type="Gene3D" id="3.40.50.300">
    <property type="entry name" value="P-loop containing nucleotide triphosphate hydrolases"/>
    <property type="match status" value="2"/>
</dbReference>
<evidence type="ECO:0000256" key="4">
    <source>
        <dbReference type="ARBA" id="ARBA00022840"/>
    </source>
</evidence>
<reference evidence="8 9" key="1">
    <citation type="journal article" date="2022" name="Front. Microbiol.">
        <title>High genomic differentiation and limited gene flow indicate recent cryptic speciation within the genus Laspinema (cyanobacteria).</title>
        <authorList>
            <person name="Stanojkovic A."/>
            <person name="Skoupy S."/>
            <person name="Skaloud P."/>
            <person name="Dvorak P."/>
        </authorList>
    </citation>
    <scope>NUCLEOTIDE SEQUENCE [LARGE SCALE GENOMIC DNA]</scope>
    <source>
        <strain evidence="8 9">D2a</strain>
    </source>
</reference>
<dbReference type="SUPFAM" id="SSF52540">
    <property type="entry name" value="P-loop containing nucleoside triphosphate hydrolases"/>
    <property type="match status" value="1"/>
</dbReference>
<dbReference type="Proteomes" id="UP001525890">
    <property type="component" value="Unassembled WGS sequence"/>
</dbReference>
<dbReference type="RefSeq" id="WP_368009421.1">
    <property type="nucleotide sequence ID" value="NZ_JAMXFF010000068.1"/>
</dbReference>
<evidence type="ECO:0000259" key="5">
    <source>
        <dbReference type="Pfam" id="PF04851"/>
    </source>
</evidence>
<dbReference type="PANTHER" id="PTHR11070:SF2">
    <property type="entry name" value="ATP-DEPENDENT DNA HELICASE SRS2"/>
    <property type="match status" value="1"/>
</dbReference>
<dbReference type="InterPro" id="IPR000212">
    <property type="entry name" value="DNA_helicase_UvrD/REP"/>
</dbReference>
<organism evidence="8 9">
    <name type="scientific">Laspinema palackyanum D2a</name>
    <dbReference type="NCBI Taxonomy" id="2953684"/>
    <lineage>
        <taxon>Bacteria</taxon>
        <taxon>Bacillati</taxon>
        <taxon>Cyanobacteriota</taxon>
        <taxon>Cyanophyceae</taxon>
        <taxon>Oscillatoriophycideae</taxon>
        <taxon>Oscillatoriales</taxon>
        <taxon>Laspinemataceae</taxon>
        <taxon>Laspinema</taxon>
        <taxon>Laspinema palackyanum</taxon>
    </lineage>
</organism>
<evidence type="ECO:0000313" key="8">
    <source>
        <dbReference type="EMBL" id="MCT7969984.1"/>
    </source>
</evidence>
<evidence type="ECO:0000313" key="9">
    <source>
        <dbReference type="Proteomes" id="UP001525890"/>
    </source>
</evidence>
<dbReference type="Pfam" id="PF04851">
    <property type="entry name" value="ResIII"/>
    <property type="match status" value="1"/>
</dbReference>
<comment type="caution">
    <text evidence="8">The sequence shown here is derived from an EMBL/GenBank/DDBJ whole genome shotgun (WGS) entry which is preliminary data.</text>
</comment>
<dbReference type="Pfam" id="PF13361">
    <property type="entry name" value="UvrD_C"/>
    <property type="match status" value="1"/>
</dbReference>
<dbReference type="EMBL" id="JAMXFF010000068">
    <property type="protein sequence ID" value="MCT7969984.1"/>
    <property type="molecule type" value="Genomic_DNA"/>
</dbReference>
<gene>
    <name evidence="8" type="ORF">NG799_27090</name>
</gene>
<keyword evidence="3" id="KW-0347">Helicase</keyword>
<name>A0ABT2MYZ7_9CYAN</name>
<evidence type="ECO:0000259" key="6">
    <source>
        <dbReference type="Pfam" id="PF08378"/>
    </source>
</evidence>
<feature type="domain" description="NERD" evidence="6">
    <location>
        <begin position="13"/>
        <end position="108"/>
    </location>
</feature>
<dbReference type="InterPro" id="IPR014017">
    <property type="entry name" value="DNA_helicase_UvrD-like_C"/>
</dbReference>
<dbReference type="InterPro" id="IPR006935">
    <property type="entry name" value="Helicase/UvrB_N"/>
</dbReference>
<evidence type="ECO:0000256" key="3">
    <source>
        <dbReference type="ARBA" id="ARBA00022806"/>
    </source>
</evidence>
<dbReference type="InterPro" id="IPR027417">
    <property type="entry name" value="P-loop_NTPase"/>
</dbReference>
<feature type="domain" description="UvrD-like helicase C-terminal" evidence="7">
    <location>
        <begin position="417"/>
        <end position="522"/>
    </location>
</feature>
<keyword evidence="9" id="KW-1185">Reference proteome</keyword>
<evidence type="ECO:0000256" key="2">
    <source>
        <dbReference type="ARBA" id="ARBA00022801"/>
    </source>
</evidence>
<dbReference type="InterPro" id="IPR011528">
    <property type="entry name" value="NERD"/>
</dbReference>
<accession>A0ABT2MYZ7</accession>
<sequence length="614" mass="70022">MAAIVPDAVPAKASQGEKKVFKLLRDELPDDFLVYYEPSVNGLYPDFVVVGPTFGVLVLEVKGWSAKQIESADNQFFHINQGEQIERCQSPLRQGKGYLDALLHQLKGYSILCQDEGQHQGKLTFPIGVGAIMTGMTEAEARESNLYSLLEKPQVCYRDELLDWEELGERGLVKRLEQFFTHRFKFLGLEEDQISTIRGIIHPEAKIREEPAKPTSVPVGQQVSPNAKLIRTLDHKQEQLAFSLQSGHRLFSGVAGSGKTLILLSRAKIVASELFEKRVLLLCFNMTLASWLRSHIEQDDNPTYQERIEVMHFHEWARSILGGLPNPQVYKENYDDLLGERLVNMLEQMPLENKWDAVLIDEAHTFSPSWFPACRLALKDPEDGDLLIVSDRSQSFYNRQKFTWKSVGINAQGRMRKLNQNYRNTEQILSAAWEMIQSLCEQDDDETFPIVEPKAALRHGPRPTLHLMDNRQAEVEGVLLQTQQLVAQGYQPEDIAIIYRYLGHNEQDSFTYLSEQLQTLELGYCWITKGDDEKRHYSAAQRGVRIVTVKSALGLEFKVVIVLWVQQFGVGDAVEARRELYVAMTRPQDVLHLFGSGNFYFLQDLQTCECLDVA</sequence>
<keyword evidence="4" id="KW-0067">ATP-binding</keyword>
<feature type="domain" description="Helicase/UvrB N-terminal" evidence="5">
    <location>
        <begin position="245"/>
        <end position="367"/>
    </location>
</feature>
<dbReference type="Pfam" id="PF08378">
    <property type="entry name" value="NERD"/>
    <property type="match status" value="1"/>
</dbReference>
<dbReference type="PANTHER" id="PTHR11070">
    <property type="entry name" value="UVRD / RECB / PCRA DNA HELICASE FAMILY MEMBER"/>
    <property type="match status" value="1"/>
</dbReference>
<keyword evidence="1" id="KW-0547">Nucleotide-binding</keyword>
<protein>
    <submittedName>
        <fullName evidence="8">NERD domain-containing protein</fullName>
    </submittedName>
</protein>
<keyword evidence="2" id="KW-0378">Hydrolase</keyword>
<evidence type="ECO:0000256" key="1">
    <source>
        <dbReference type="ARBA" id="ARBA00022741"/>
    </source>
</evidence>
<evidence type="ECO:0000259" key="7">
    <source>
        <dbReference type="Pfam" id="PF13361"/>
    </source>
</evidence>
<proteinExistence type="predicted"/>